<keyword evidence="2" id="KW-1185">Reference proteome</keyword>
<dbReference type="Proteomes" id="UP001152795">
    <property type="component" value="Unassembled WGS sequence"/>
</dbReference>
<proteinExistence type="predicted"/>
<comment type="caution">
    <text evidence="1">The sequence shown here is derived from an EMBL/GenBank/DDBJ whole genome shotgun (WGS) entry which is preliminary data.</text>
</comment>
<evidence type="ECO:0000313" key="2">
    <source>
        <dbReference type="Proteomes" id="UP001152795"/>
    </source>
</evidence>
<organism evidence="1 2">
    <name type="scientific">Paramuricea clavata</name>
    <name type="common">Red gorgonian</name>
    <name type="synonym">Violescent sea-whip</name>
    <dbReference type="NCBI Taxonomy" id="317549"/>
    <lineage>
        <taxon>Eukaryota</taxon>
        <taxon>Metazoa</taxon>
        <taxon>Cnidaria</taxon>
        <taxon>Anthozoa</taxon>
        <taxon>Octocorallia</taxon>
        <taxon>Malacalcyonacea</taxon>
        <taxon>Plexauridae</taxon>
        <taxon>Paramuricea</taxon>
    </lineage>
</organism>
<dbReference type="AlphaFoldDB" id="A0A6S7GUE7"/>
<name>A0A6S7GUE7_PARCT</name>
<accession>A0A6S7GUE7</accession>
<evidence type="ECO:0000313" key="1">
    <source>
        <dbReference type="EMBL" id="CAB3995265.1"/>
    </source>
</evidence>
<reference evidence="1" key="1">
    <citation type="submission" date="2020-04" db="EMBL/GenBank/DDBJ databases">
        <authorList>
            <person name="Alioto T."/>
            <person name="Alioto T."/>
            <person name="Gomez Garrido J."/>
        </authorList>
    </citation>
    <scope>NUCLEOTIDE SEQUENCE</scope>
    <source>
        <strain evidence="1">A484AB</strain>
    </source>
</reference>
<sequence>MFIPQPYAGLTVGSVTLQSKRLPLAMNRNNFGIQNEGIDFVNASATSTPKKRQVPTNTEPTVVTVSVKYPLKSKQKKLRGDFAKLGKALVHKNNVGIANTITKSIHLCER</sequence>
<protein>
    <submittedName>
        <fullName evidence="1">Uncharacterized protein</fullName>
    </submittedName>
</protein>
<dbReference type="EMBL" id="CACRXK020002630">
    <property type="protein sequence ID" value="CAB3995265.1"/>
    <property type="molecule type" value="Genomic_DNA"/>
</dbReference>
<gene>
    <name evidence="1" type="ORF">PACLA_8A028522</name>
</gene>